<gene>
    <name evidence="10" type="primary">LOC103566762</name>
</gene>
<evidence type="ECO:0000256" key="7">
    <source>
        <dbReference type="SAM" id="MobiDB-lite"/>
    </source>
</evidence>
<evidence type="ECO:0000313" key="10">
    <source>
        <dbReference type="RefSeq" id="XP_008541499.2"/>
    </source>
</evidence>
<feature type="domain" description="Cystatin" evidence="8">
    <location>
        <begin position="105"/>
        <end position="170"/>
    </location>
</feature>
<dbReference type="SUPFAM" id="SSF54403">
    <property type="entry name" value="Cystatin/monellin"/>
    <property type="match status" value="1"/>
</dbReference>
<dbReference type="InterPro" id="IPR000010">
    <property type="entry name" value="Cystatin_dom"/>
</dbReference>
<evidence type="ECO:0000256" key="6">
    <source>
        <dbReference type="ARBA" id="ARBA00022729"/>
    </source>
</evidence>
<keyword evidence="6" id="KW-0732">Signal</keyword>
<organism evidence="9 10">
    <name type="scientific">Equus przewalskii</name>
    <name type="common">Przewalski's horse</name>
    <name type="synonym">Equus caballus przewalskii</name>
    <dbReference type="NCBI Taxonomy" id="9798"/>
    <lineage>
        <taxon>Eukaryota</taxon>
        <taxon>Metazoa</taxon>
        <taxon>Chordata</taxon>
        <taxon>Craniata</taxon>
        <taxon>Vertebrata</taxon>
        <taxon>Euteleostomi</taxon>
        <taxon>Mammalia</taxon>
        <taxon>Eutheria</taxon>
        <taxon>Laurasiatheria</taxon>
        <taxon>Perissodactyla</taxon>
        <taxon>Equidae</taxon>
        <taxon>Equus</taxon>
    </lineage>
</organism>
<dbReference type="InterPro" id="IPR046350">
    <property type="entry name" value="Cystatin_sf"/>
</dbReference>
<comment type="subcellular location">
    <subcellularLocation>
        <location evidence="1">Secreted</location>
    </subcellularLocation>
</comment>
<dbReference type="Proteomes" id="UP001652662">
    <property type="component" value="Chromosome 21"/>
</dbReference>
<dbReference type="Pfam" id="PF00031">
    <property type="entry name" value="Cystatin"/>
    <property type="match status" value="1"/>
</dbReference>
<keyword evidence="4" id="KW-0646">Protease inhibitor</keyword>
<evidence type="ECO:0000256" key="5">
    <source>
        <dbReference type="ARBA" id="ARBA00022704"/>
    </source>
</evidence>
<dbReference type="PANTHER" id="PTHR46945">
    <property type="entry name" value="CYSTATIN-9-LIKE"/>
    <property type="match status" value="1"/>
</dbReference>
<evidence type="ECO:0000256" key="2">
    <source>
        <dbReference type="ARBA" id="ARBA00009403"/>
    </source>
</evidence>
<reference evidence="10" key="1">
    <citation type="submission" date="2025-08" db="UniProtKB">
        <authorList>
            <consortium name="RefSeq"/>
        </authorList>
    </citation>
    <scope>IDENTIFICATION</scope>
    <source>
        <tissue evidence="10">Blood</tissue>
    </source>
</reference>
<name>A0ABM2FKH7_EQUPR</name>
<feature type="region of interest" description="Disordered" evidence="7">
    <location>
        <begin position="172"/>
        <end position="213"/>
    </location>
</feature>
<evidence type="ECO:0000256" key="1">
    <source>
        <dbReference type="ARBA" id="ARBA00004613"/>
    </source>
</evidence>
<accession>A0ABM2FKH7</accession>
<evidence type="ECO:0000313" key="9">
    <source>
        <dbReference type="Proteomes" id="UP001652662"/>
    </source>
</evidence>
<proteinExistence type="inferred from homology"/>
<dbReference type="GeneID" id="103566762"/>
<dbReference type="RefSeq" id="XP_008541499.2">
    <property type="nucleotide sequence ID" value="XM_008543277.2"/>
</dbReference>
<protein>
    <submittedName>
        <fullName evidence="10">Cystatin-9-like isoform X1</fullName>
    </submittedName>
</protein>
<keyword evidence="3" id="KW-0964">Secreted</keyword>
<keyword evidence="5" id="KW-0789">Thiol protease inhibitor</keyword>
<keyword evidence="9" id="KW-1185">Reference proteome</keyword>
<sequence>MEDVRSRAGRTGRNSTEEAQREALVPEQISGPVPGRLWWELELGRAKPMGACAPAAGPRRQRSWALPCTMLLILLGSQLLVTRGWSSQEKSVSDDQRVIESYLPATVEYALHVFNLKSKDVNAYRLVRIRKSWREQDENTMTFSMELDLRRTRCGKFDEDIDNCPFEESSELNNVRHTSTSLRPSTASSPSALSPGLQPSISRMRPAWRGSTK</sequence>
<dbReference type="PANTHER" id="PTHR46945:SF1">
    <property type="entry name" value="CYSTATIN-9-LIKE"/>
    <property type="match status" value="1"/>
</dbReference>
<feature type="compositionally biased region" description="Low complexity" evidence="7">
    <location>
        <begin position="178"/>
        <end position="200"/>
    </location>
</feature>
<evidence type="ECO:0000259" key="8">
    <source>
        <dbReference type="Pfam" id="PF00031"/>
    </source>
</evidence>
<evidence type="ECO:0000256" key="4">
    <source>
        <dbReference type="ARBA" id="ARBA00022690"/>
    </source>
</evidence>
<evidence type="ECO:0000256" key="3">
    <source>
        <dbReference type="ARBA" id="ARBA00022525"/>
    </source>
</evidence>
<dbReference type="Gene3D" id="3.10.450.10">
    <property type="match status" value="1"/>
</dbReference>
<feature type="region of interest" description="Disordered" evidence="7">
    <location>
        <begin position="1"/>
        <end position="26"/>
    </location>
</feature>
<dbReference type="InterPro" id="IPR043250">
    <property type="entry name" value="CST9-like"/>
</dbReference>
<comment type="similarity">
    <text evidence="2">Belongs to the cystatin family.</text>
</comment>